<dbReference type="Gene3D" id="3.30.1370.50">
    <property type="entry name" value="R3H-like domain"/>
    <property type="match status" value="1"/>
</dbReference>
<dbReference type="PANTHER" id="PTHR35800">
    <property type="entry name" value="PROTEIN JAG"/>
    <property type="match status" value="1"/>
</dbReference>
<accession>A0A2T1D5X7</accession>
<organism evidence="4 5">
    <name type="scientific">Phormidesmis priestleyi ULC007</name>
    <dbReference type="NCBI Taxonomy" id="1920490"/>
    <lineage>
        <taxon>Bacteria</taxon>
        <taxon>Bacillati</taxon>
        <taxon>Cyanobacteriota</taxon>
        <taxon>Cyanophyceae</taxon>
        <taxon>Leptolyngbyales</taxon>
        <taxon>Leptolyngbyaceae</taxon>
        <taxon>Phormidesmis</taxon>
    </lineage>
</organism>
<proteinExistence type="predicted"/>
<dbReference type="InterPro" id="IPR015946">
    <property type="entry name" value="KH_dom-like_a/b"/>
</dbReference>
<dbReference type="Pfam" id="PF01424">
    <property type="entry name" value="R3H"/>
    <property type="match status" value="1"/>
</dbReference>
<dbReference type="InterPro" id="IPR036867">
    <property type="entry name" value="R3H_dom_sf"/>
</dbReference>
<dbReference type="InterPro" id="IPR039247">
    <property type="entry name" value="KhpB"/>
</dbReference>
<evidence type="ECO:0000259" key="3">
    <source>
        <dbReference type="PROSITE" id="PS51061"/>
    </source>
</evidence>
<keyword evidence="5" id="KW-1185">Reference proteome</keyword>
<dbReference type="STRING" id="1920490.GCA_001895925_05397"/>
<reference evidence="4 5" key="2">
    <citation type="submission" date="2018-03" db="EMBL/GenBank/DDBJ databases">
        <title>The ancient ancestry and fast evolution of plastids.</title>
        <authorList>
            <person name="Moore K.R."/>
            <person name="Magnabosco C."/>
            <person name="Momper L."/>
            <person name="Gold D.A."/>
            <person name="Bosak T."/>
            <person name="Fournier G.P."/>
        </authorList>
    </citation>
    <scope>NUCLEOTIDE SEQUENCE [LARGE SCALE GENOMIC DNA]</scope>
    <source>
        <strain evidence="4 5">ULC007</strain>
    </source>
</reference>
<feature type="coiled-coil region" evidence="1">
    <location>
        <begin position="97"/>
        <end position="124"/>
    </location>
</feature>
<sequence length="169" mass="19160">MSDRQFEQRGQQWLEEFLKLANLSAPVTTEIRETFSETSCWLTIDDSALTPDQIEALIGTQGVAIDSIQYLANSTLNLGKQEDQQGAYTIELAGYRQRRQQELLEIAEQAAEQVRQSGKEYEIKSLSSAERRQIHTILKDSPDLETYSRGQEPDRRLVVQPAKSDEPSA</sequence>
<reference evidence="4 5" key="1">
    <citation type="submission" date="2018-02" db="EMBL/GenBank/DDBJ databases">
        <authorList>
            <person name="Cohen D.B."/>
            <person name="Kent A.D."/>
        </authorList>
    </citation>
    <scope>NUCLEOTIDE SEQUENCE [LARGE SCALE GENOMIC DNA]</scope>
    <source>
        <strain evidence="4 5">ULC007</strain>
    </source>
</reference>
<evidence type="ECO:0000256" key="1">
    <source>
        <dbReference type="SAM" id="Coils"/>
    </source>
</evidence>
<comment type="caution">
    <text evidence="4">The sequence shown here is derived from an EMBL/GenBank/DDBJ whole genome shotgun (WGS) entry which is preliminary data.</text>
</comment>
<gene>
    <name evidence="4" type="ORF">C7B65_23370</name>
</gene>
<dbReference type="SUPFAM" id="SSF82708">
    <property type="entry name" value="R3H domain"/>
    <property type="match status" value="1"/>
</dbReference>
<name>A0A2T1D5X7_9CYAN</name>
<feature type="region of interest" description="Disordered" evidence="2">
    <location>
        <begin position="137"/>
        <end position="169"/>
    </location>
</feature>
<feature type="domain" description="R3H" evidence="3">
    <location>
        <begin position="97"/>
        <end position="163"/>
    </location>
</feature>
<evidence type="ECO:0000313" key="4">
    <source>
        <dbReference type="EMBL" id="PSB15834.1"/>
    </source>
</evidence>
<evidence type="ECO:0000256" key="2">
    <source>
        <dbReference type="SAM" id="MobiDB-lite"/>
    </source>
</evidence>
<dbReference type="InterPro" id="IPR001374">
    <property type="entry name" value="R3H_dom"/>
</dbReference>
<dbReference type="Gene3D" id="3.30.300.20">
    <property type="match status" value="1"/>
</dbReference>
<keyword evidence="1" id="KW-0175">Coiled coil</keyword>
<dbReference type="PANTHER" id="PTHR35800:SF1">
    <property type="entry name" value="RNA-BINDING PROTEIN KHPB"/>
    <property type="match status" value="1"/>
</dbReference>
<feature type="compositionally biased region" description="Basic and acidic residues" evidence="2">
    <location>
        <begin position="151"/>
        <end position="169"/>
    </location>
</feature>
<evidence type="ECO:0000313" key="5">
    <source>
        <dbReference type="Proteomes" id="UP000238634"/>
    </source>
</evidence>
<dbReference type="AlphaFoldDB" id="A0A2T1D5X7"/>
<dbReference type="InterPro" id="IPR034079">
    <property type="entry name" value="R3H_KhpB"/>
</dbReference>
<dbReference type="OrthoDB" id="465424at2"/>
<dbReference type="SMART" id="SM00393">
    <property type="entry name" value="R3H"/>
    <property type="match status" value="1"/>
</dbReference>
<protein>
    <submittedName>
        <fullName evidence="4">RNA-binding protein</fullName>
    </submittedName>
</protein>
<dbReference type="GO" id="GO:0003723">
    <property type="term" value="F:RNA binding"/>
    <property type="evidence" value="ECO:0007669"/>
    <property type="project" value="InterPro"/>
</dbReference>
<dbReference type="CDD" id="cd02644">
    <property type="entry name" value="R3H_jag"/>
    <property type="match status" value="1"/>
</dbReference>
<dbReference type="Proteomes" id="UP000238634">
    <property type="component" value="Unassembled WGS sequence"/>
</dbReference>
<dbReference type="PROSITE" id="PS51061">
    <property type="entry name" value="R3H"/>
    <property type="match status" value="1"/>
</dbReference>
<dbReference type="RefSeq" id="WP_073074874.1">
    <property type="nucleotide sequence ID" value="NZ_MPPI01000049.1"/>
</dbReference>
<dbReference type="EMBL" id="PVWG01000052">
    <property type="protein sequence ID" value="PSB15834.1"/>
    <property type="molecule type" value="Genomic_DNA"/>
</dbReference>